<dbReference type="Pfam" id="PF19040">
    <property type="entry name" value="SGNH"/>
    <property type="match status" value="1"/>
</dbReference>
<organism evidence="4 5">
    <name type="scientific">Alterirhizorhabdus solaris</name>
    <dbReference type="NCBI Taxonomy" id="2529389"/>
    <lineage>
        <taxon>Bacteria</taxon>
        <taxon>Pseudomonadati</taxon>
        <taxon>Pseudomonadota</taxon>
        <taxon>Alphaproteobacteria</taxon>
        <taxon>Sphingomonadales</taxon>
        <taxon>Rhizorhabdaceae</taxon>
        <taxon>Alterirhizorhabdus</taxon>
    </lineage>
</organism>
<gene>
    <name evidence="4" type="ORF">FOY91_12020</name>
</gene>
<dbReference type="GO" id="GO:0009103">
    <property type="term" value="P:lipopolysaccharide biosynthetic process"/>
    <property type="evidence" value="ECO:0007669"/>
    <property type="project" value="TreeGrafter"/>
</dbReference>
<evidence type="ECO:0000313" key="4">
    <source>
        <dbReference type="EMBL" id="TVV73603.1"/>
    </source>
</evidence>
<keyword evidence="4" id="KW-0012">Acyltransferase</keyword>
<keyword evidence="5" id="KW-1185">Reference proteome</keyword>
<dbReference type="GO" id="GO:0016747">
    <property type="term" value="F:acyltransferase activity, transferring groups other than amino-acyl groups"/>
    <property type="evidence" value="ECO:0007669"/>
    <property type="project" value="InterPro"/>
</dbReference>
<feature type="transmembrane region" description="Helical" evidence="1">
    <location>
        <begin position="291"/>
        <end position="311"/>
    </location>
</feature>
<dbReference type="PANTHER" id="PTHR23028">
    <property type="entry name" value="ACETYLTRANSFERASE"/>
    <property type="match status" value="1"/>
</dbReference>
<comment type="caution">
    <text evidence="4">The sequence shown here is derived from an EMBL/GenBank/DDBJ whole genome shotgun (WGS) entry which is preliminary data.</text>
</comment>
<feature type="transmembrane region" description="Helical" evidence="1">
    <location>
        <begin position="172"/>
        <end position="190"/>
    </location>
</feature>
<feature type="transmembrane region" description="Helical" evidence="1">
    <location>
        <begin position="105"/>
        <end position="125"/>
    </location>
</feature>
<proteinExistence type="predicted"/>
<dbReference type="InterPro" id="IPR002656">
    <property type="entry name" value="Acyl_transf_3_dom"/>
</dbReference>
<feature type="transmembrane region" description="Helical" evidence="1">
    <location>
        <begin position="387"/>
        <end position="404"/>
    </location>
</feature>
<keyword evidence="1" id="KW-0472">Membrane</keyword>
<dbReference type="PANTHER" id="PTHR23028:SF53">
    <property type="entry name" value="ACYL_TRANSF_3 DOMAIN-CONTAINING PROTEIN"/>
    <property type="match status" value="1"/>
</dbReference>
<dbReference type="Pfam" id="PF01757">
    <property type="entry name" value="Acyl_transf_3"/>
    <property type="match status" value="1"/>
</dbReference>
<name>A0A558R2J1_9SPHN</name>
<keyword evidence="4" id="KW-0808">Transferase</keyword>
<dbReference type="InterPro" id="IPR050879">
    <property type="entry name" value="Acyltransferase_3"/>
</dbReference>
<dbReference type="GO" id="GO:0016020">
    <property type="term" value="C:membrane"/>
    <property type="evidence" value="ECO:0007669"/>
    <property type="project" value="TreeGrafter"/>
</dbReference>
<dbReference type="AlphaFoldDB" id="A0A558R2J1"/>
<keyword evidence="1" id="KW-1133">Transmembrane helix</keyword>
<evidence type="ECO:0000259" key="3">
    <source>
        <dbReference type="Pfam" id="PF19040"/>
    </source>
</evidence>
<dbReference type="EMBL" id="VNIM01000045">
    <property type="protein sequence ID" value="TVV73603.1"/>
    <property type="molecule type" value="Genomic_DNA"/>
</dbReference>
<reference evidence="4 5" key="1">
    <citation type="submission" date="2019-07" db="EMBL/GenBank/DDBJ databases">
        <title>Sphingomonas solaris sp. nov., isolated from a solar panel from Boston, Massachusetts.</title>
        <authorList>
            <person name="Tanner K."/>
            <person name="Pascual J."/>
            <person name="Mancuso C."/>
            <person name="Pereto J."/>
            <person name="Khalil A."/>
            <person name="Vilanova C."/>
        </authorList>
    </citation>
    <scope>NUCLEOTIDE SEQUENCE [LARGE SCALE GENOMIC DNA]</scope>
    <source>
        <strain evidence="4 5">R4DWN</strain>
    </source>
</reference>
<sequence length="691" mass="76838">MGGLPYRICERAWSLTRSCLSVPARYRTPPTPPDSRRNPHDALLLARRSARNARTYQPGGDDGGSAAVNAAGHTLRYRSDIDGLRAVAVLPVILYHFGSGLAPGGYVGVDVFFVISGFLITNVIRKEIEAGEFSLLRFYERRARRILPALFATCAATLAAALWLFMPDEVTDLGLSLIGVATFASNFLFWHQTDYFAGAVELKPLIHTWSLAVEEQYYIVFPLILMGVARWGRRRYLLPTLLLAITSFALSVAMMDWDASGNYYLLLTRAWELLIGSLLAYGAPFEVSRRAYAELVAAAGLALLVASVLLLNHESPFPGYNALWPTLGAAAIIAADTRTPTLVGRLLGTKPFVAVGLISYSLYLVHWPVIVLARYVLFRPPSVPEQVLLLVAMFVVAFLVWRFVERPFRNRHLFSQRQILIGAVIGLAATAAAGGVLVAGKGFPARFPGVEAFMVRNEDEPAGPTCFLRESWRDWAGDTCFLTRNGGPRILFWGDSHANHYRRAIRDLTPVPKATILFYGSAGCQPILNYTFPKRPNCAANNAHALELIRHYRIDTVVLSAYWYPLRVAGLGPRDVADTAARLRRLGVRVRIVGDNPDFPVANPQFVAYRLSQRADPGAPFYMPVRNDWTMNPKLERIVGPENFFDPMIRLCRGHECLIYDDGHPLMNDTAHLSRYGSARVIGDMARFLER</sequence>
<accession>A0A558R2J1</accession>
<dbReference type="Proteomes" id="UP000318681">
    <property type="component" value="Unassembled WGS sequence"/>
</dbReference>
<keyword evidence="1" id="KW-0812">Transmembrane</keyword>
<dbReference type="InterPro" id="IPR043968">
    <property type="entry name" value="SGNH"/>
</dbReference>
<evidence type="ECO:0000259" key="2">
    <source>
        <dbReference type="Pfam" id="PF01757"/>
    </source>
</evidence>
<feature type="transmembrane region" description="Helical" evidence="1">
    <location>
        <begin position="146"/>
        <end position="166"/>
    </location>
</feature>
<feature type="transmembrane region" description="Helical" evidence="1">
    <location>
        <begin position="263"/>
        <end position="284"/>
    </location>
</feature>
<feature type="transmembrane region" description="Helical" evidence="1">
    <location>
        <begin position="352"/>
        <end position="375"/>
    </location>
</feature>
<feature type="domain" description="SGNH" evidence="3">
    <location>
        <begin position="469"/>
        <end position="683"/>
    </location>
</feature>
<evidence type="ECO:0000256" key="1">
    <source>
        <dbReference type="SAM" id="Phobius"/>
    </source>
</evidence>
<dbReference type="OrthoDB" id="9796461at2"/>
<evidence type="ECO:0000313" key="5">
    <source>
        <dbReference type="Proteomes" id="UP000318681"/>
    </source>
</evidence>
<feature type="domain" description="Acyltransferase 3" evidence="2">
    <location>
        <begin position="80"/>
        <end position="402"/>
    </location>
</feature>
<protein>
    <submittedName>
        <fullName evidence="4">Acyltransferase</fullName>
    </submittedName>
</protein>
<feature type="transmembrane region" description="Helical" evidence="1">
    <location>
        <begin position="419"/>
        <end position="439"/>
    </location>
</feature>
<feature type="transmembrane region" description="Helical" evidence="1">
    <location>
        <begin position="236"/>
        <end position="257"/>
    </location>
</feature>